<dbReference type="Pfam" id="PF02626">
    <property type="entry name" value="CT_A_B"/>
    <property type="match status" value="1"/>
</dbReference>
<reference evidence="5 6" key="1">
    <citation type="submission" date="2021-01" db="EMBL/GenBank/DDBJ databases">
        <title>Tumebacillus sp. strain ITR2 16S ribosomal RNA gene Genome sequencing and assembly.</title>
        <authorList>
            <person name="Kang M."/>
        </authorList>
    </citation>
    <scope>NUCLEOTIDE SEQUENCE [LARGE SCALE GENOMIC DNA]</scope>
    <source>
        <strain evidence="5 6">ITR2</strain>
    </source>
</reference>
<comment type="caution">
    <text evidence="5">The sequence shown here is derived from an EMBL/GenBank/DDBJ whole genome shotgun (WGS) entry which is preliminary data.</text>
</comment>
<dbReference type="PANTHER" id="PTHR43309">
    <property type="entry name" value="5-OXOPROLINASE SUBUNIT C"/>
    <property type="match status" value="1"/>
</dbReference>
<evidence type="ECO:0000313" key="6">
    <source>
        <dbReference type="Proteomes" id="UP000602284"/>
    </source>
</evidence>
<feature type="domain" description="Carboxyltransferase" evidence="4">
    <location>
        <begin position="20"/>
        <end position="310"/>
    </location>
</feature>
<evidence type="ECO:0000313" key="5">
    <source>
        <dbReference type="EMBL" id="MBL0385301.1"/>
    </source>
</evidence>
<dbReference type="EMBL" id="JAEQNB010000001">
    <property type="protein sequence ID" value="MBL0385301.1"/>
    <property type="molecule type" value="Genomic_DNA"/>
</dbReference>
<protein>
    <submittedName>
        <fullName evidence="5">KipI antagonist</fullName>
    </submittedName>
</protein>
<proteinExistence type="predicted"/>
<organism evidence="5 6">
    <name type="scientific">Tumebacillus amylolyticus</name>
    <dbReference type="NCBI Taxonomy" id="2801339"/>
    <lineage>
        <taxon>Bacteria</taxon>
        <taxon>Bacillati</taxon>
        <taxon>Bacillota</taxon>
        <taxon>Bacilli</taxon>
        <taxon>Bacillales</taxon>
        <taxon>Alicyclobacillaceae</taxon>
        <taxon>Tumebacillus</taxon>
    </lineage>
</organism>
<evidence type="ECO:0000259" key="4">
    <source>
        <dbReference type="SMART" id="SM00797"/>
    </source>
</evidence>
<dbReference type="RefSeq" id="WP_201630514.1">
    <property type="nucleotide sequence ID" value="NZ_JAEQNB010000001.1"/>
</dbReference>
<dbReference type="PANTHER" id="PTHR43309:SF5">
    <property type="entry name" value="5-OXOPROLINASE SUBUNIT C"/>
    <property type="match status" value="1"/>
</dbReference>
<name>A0ABS1J4V8_9BACL</name>
<gene>
    <name evidence="5" type="ORF">JJB07_01465</name>
</gene>
<keyword evidence="1" id="KW-0547">Nucleotide-binding</keyword>
<evidence type="ECO:0000256" key="1">
    <source>
        <dbReference type="ARBA" id="ARBA00022741"/>
    </source>
</evidence>
<evidence type="ECO:0000256" key="2">
    <source>
        <dbReference type="ARBA" id="ARBA00022801"/>
    </source>
</evidence>
<dbReference type="Proteomes" id="UP000602284">
    <property type="component" value="Unassembled WGS sequence"/>
</dbReference>
<dbReference type="InterPro" id="IPR003778">
    <property type="entry name" value="CT_A_B"/>
</dbReference>
<dbReference type="InterPro" id="IPR029000">
    <property type="entry name" value="Cyclophilin-like_dom_sf"/>
</dbReference>
<keyword evidence="3" id="KW-0067">ATP-binding</keyword>
<dbReference type="Gene3D" id="2.40.100.10">
    <property type="entry name" value="Cyclophilin-like"/>
    <property type="match status" value="1"/>
</dbReference>
<sequence length="324" mass="35952">MSLKILSRGLFSTLQEACEAGGAIDTFALYASNLLVGNGEGEAALEITLLGPEIHFEREALIAICGGDLAPSVDGKLIPNWRPVYVHAGSTLKFTDAKNGFRSYLAVAGGFDVESAPERRKSDLLHLGRPLREGDILKFGELPESAAKQFNRLRDAARHETFATTDWFVSHEVMPSYNAKRRIRVLRSDSYEQFSTGSRERVFASPFQMKPETNRLSYRLDGVSLRVEEPTIATSNTVSPNPAQVGAISVREDRTPFIQMSAQSDPTPHIARVIPVDFPVLSQVRPGERIKFHEVSPNEAQELAYLRQMGLRILKNTILSLQSR</sequence>
<dbReference type="SMART" id="SM00797">
    <property type="entry name" value="AHS2"/>
    <property type="match status" value="1"/>
</dbReference>
<keyword evidence="6" id="KW-1185">Reference proteome</keyword>
<dbReference type="InterPro" id="IPR052708">
    <property type="entry name" value="PxpC"/>
</dbReference>
<accession>A0ABS1J4V8</accession>
<evidence type="ECO:0000256" key="3">
    <source>
        <dbReference type="ARBA" id="ARBA00022840"/>
    </source>
</evidence>
<keyword evidence="2" id="KW-0378">Hydrolase</keyword>